<dbReference type="CDD" id="cd01741">
    <property type="entry name" value="GATase1_1"/>
    <property type="match status" value="1"/>
</dbReference>
<dbReference type="Proteomes" id="UP001646141">
    <property type="component" value="Unassembled WGS sequence"/>
</dbReference>
<name>A0ABS1SQG3_9MICO</name>
<sequence length="248" mass="25335">MLVVEHQGNAGIGHFAERLRAQGLTLRTVGPATGAGLPASLDGVAGLIVLGGSMGPGDDERAPWLPAARALLAEGVARETPTLGICLGAQLLTTALGGEVRLMAGGPEVGLASVSFLGEAADDPVFGDLAGGAAPTVQWHWLEAAVLPAGAQLLASNAACANQAFRVGSMAWGVQFHPEALTGTAEDWVVEEGDGLTELGLTGDSVVQTVRAAEPQLRDIWGSVAERFATLVRNEHARAEENVGARPA</sequence>
<evidence type="ECO:0000313" key="3">
    <source>
        <dbReference type="Proteomes" id="UP001646141"/>
    </source>
</evidence>
<reference evidence="2 3" key="1">
    <citation type="submission" date="2018-09" db="EMBL/GenBank/DDBJ databases">
        <title>Comparative genomics of Leucobacter spp.</title>
        <authorList>
            <person name="Reis A.C."/>
            <person name="Kolvenbach B.A."/>
            <person name="Corvini P.F.X."/>
            <person name="Nunes O.C."/>
        </authorList>
    </citation>
    <scope>NUCLEOTIDE SEQUENCE [LARGE SCALE GENOMIC DNA]</scope>
    <source>
        <strain evidence="2 3">L-1</strain>
    </source>
</reference>
<dbReference type="PANTHER" id="PTHR42695">
    <property type="entry name" value="GLUTAMINE AMIDOTRANSFERASE YLR126C-RELATED"/>
    <property type="match status" value="1"/>
</dbReference>
<dbReference type="InterPro" id="IPR017926">
    <property type="entry name" value="GATASE"/>
</dbReference>
<dbReference type="Gene3D" id="3.40.50.880">
    <property type="match status" value="1"/>
</dbReference>
<evidence type="ECO:0000313" key="2">
    <source>
        <dbReference type="EMBL" id="MBL3689136.1"/>
    </source>
</evidence>
<evidence type="ECO:0000259" key="1">
    <source>
        <dbReference type="Pfam" id="PF00117"/>
    </source>
</evidence>
<dbReference type="PROSITE" id="PS51273">
    <property type="entry name" value="GATASE_TYPE_1"/>
    <property type="match status" value="1"/>
</dbReference>
<feature type="domain" description="Glutamine amidotransferase" evidence="1">
    <location>
        <begin position="41"/>
        <end position="186"/>
    </location>
</feature>
<gene>
    <name evidence="2" type="ORF">D3226_04065</name>
</gene>
<dbReference type="EMBL" id="QYAD01000001">
    <property type="protein sequence ID" value="MBL3689136.1"/>
    <property type="molecule type" value="Genomic_DNA"/>
</dbReference>
<dbReference type="PANTHER" id="PTHR42695:SF5">
    <property type="entry name" value="GLUTAMINE AMIDOTRANSFERASE YLR126C-RELATED"/>
    <property type="match status" value="1"/>
</dbReference>
<accession>A0ABS1SQG3</accession>
<dbReference type="PRINTS" id="PR00096">
    <property type="entry name" value="GATASE"/>
</dbReference>
<keyword evidence="3" id="KW-1185">Reference proteome</keyword>
<keyword evidence="2" id="KW-0315">Glutamine amidotransferase</keyword>
<comment type="caution">
    <text evidence="2">The sequence shown here is derived from an EMBL/GenBank/DDBJ whole genome shotgun (WGS) entry which is preliminary data.</text>
</comment>
<protein>
    <submittedName>
        <fullName evidence="2">Type 1 glutamine amidotransferase</fullName>
    </submittedName>
</protein>
<dbReference type="SUPFAM" id="SSF52317">
    <property type="entry name" value="Class I glutamine amidotransferase-like"/>
    <property type="match status" value="1"/>
</dbReference>
<organism evidence="2 3">
    <name type="scientific">Leucobacter chromiireducens subsp. chromiireducens</name>
    <dbReference type="NCBI Taxonomy" id="660067"/>
    <lineage>
        <taxon>Bacteria</taxon>
        <taxon>Bacillati</taxon>
        <taxon>Actinomycetota</taxon>
        <taxon>Actinomycetes</taxon>
        <taxon>Micrococcales</taxon>
        <taxon>Microbacteriaceae</taxon>
        <taxon>Leucobacter</taxon>
    </lineage>
</organism>
<dbReference type="Pfam" id="PF00117">
    <property type="entry name" value="GATase"/>
    <property type="match status" value="1"/>
</dbReference>
<dbReference type="InterPro" id="IPR029062">
    <property type="entry name" value="Class_I_gatase-like"/>
</dbReference>
<proteinExistence type="predicted"/>
<dbReference type="InterPro" id="IPR044992">
    <property type="entry name" value="ChyE-like"/>
</dbReference>